<evidence type="ECO:0000313" key="10">
    <source>
        <dbReference type="Proteomes" id="UP000746595"/>
    </source>
</evidence>
<dbReference type="RefSeq" id="WP_168151689.1">
    <property type="nucleotide sequence ID" value="NZ_JAAWVT010000003.1"/>
</dbReference>
<feature type="site" description="Important for catalytic activity" evidence="7">
    <location>
        <position position="778"/>
    </location>
</feature>
<dbReference type="Gene3D" id="3.30.1490.480">
    <property type="entry name" value="Endolytic murein transglycosylase"/>
    <property type="match status" value="1"/>
</dbReference>
<dbReference type="PANTHER" id="PTHR30518:SF2">
    <property type="entry name" value="ENDOLYTIC MUREIN TRANSGLYCOSYLASE"/>
    <property type="match status" value="1"/>
</dbReference>
<dbReference type="HAMAP" id="MF_02065">
    <property type="entry name" value="MltG"/>
    <property type="match status" value="1"/>
</dbReference>
<feature type="compositionally biased region" description="Pro residues" evidence="8">
    <location>
        <begin position="449"/>
        <end position="466"/>
    </location>
</feature>
<feature type="compositionally biased region" description="Low complexity" evidence="8">
    <location>
        <begin position="255"/>
        <end position="308"/>
    </location>
</feature>
<comment type="catalytic activity">
    <reaction evidence="7">
        <text>a peptidoglycan chain = a peptidoglycan chain with N-acetyl-1,6-anhydromuramyl-[peptide] at the reducing end + a peptidoglycan chain with N-acetylglucosamine at the non-reducing end.</text>
        <dbReference type="EC" id="4.2.2.29"/>
    </reaction>
</comment>
<keyword evidence="10" id="KW-1185">Reference proteome</keyword>
<feature type="region of interest" description="Disordered" evidence="8">
    <location>
        <begin position="110"/>
        <end position="484"/>
    </location>
</feature>
<evidence type="ECO:0000256" key="5">
    <source>
        <dbReference type="ARBA" id="ARBA00023239"/>
    </source>
</evidence>
<keyword evidence="6 7" id="KW-0961">Cell wall biogenesis/degradation</keyword>
<evidence type="ECO:0000313" key="9">
    <source>
        <dbReference type="EMBL" id="NKG20840.1"/>
    </source>
</evidence>
<keyword evidence="1 7" id="KW-1003">Cell membrane</keyword>
<feature type="compositionally biased region" description="Low complexity" evidence="8">
    <location>
        <begin position="163"/>
        <end position="172"/>
    </location>
</feature>
<name>A0ABX1G5L4_9MICC</name>
<feature type="compositionally biased region" description="Basic and acidic residues" evidence="8">
    <location>
        <begin position="130"/>
        <end position="146"/>
    </location>
</feature>
<feature type="region of interest" description="Disordered" evidence="8">
    <location>
        <begin position="1"/>
        <end position="83"/>
    </location>
</feature>
<evidence type="ECO:0000256" key="6">
    <source>
        <dbReference type="ARBA" id="ARBA00023316"/>
    </source>
</evidence>
<evidence type="ECO:0000256" key="1">
    <source>
        <dbReference type="ARBA" id="ARBA00022475"/>
    </source>
</evidence>
<comment type="similarity">
    <text evidence="7">Belongs to the transglycosylase MltG family.</text>
</comment>
<dbReference type="Pfam" id="PF02618">
    <property type="entry name" value="YceG"/>
    <property type="match status" value="1"/>
</dbReference>
<dbReference type="InterPro" id="IPR003770">
    <property type="entry name" value="MLTG-like"/>
</dbReference>
<accession>A0ABX1G5L4</accession>
<comment type="function">
    <text evidence="7">Functions as a peptidoglycan terminase that cleaves nascent peptidoglycan strands endolytically to terminate their elongation.</text>
</comment>
<dbReference type="EMBL" id="JAAWVT010000003">
    <property type="protein sequence ID" value="NKG20840.1"/>
    <property type="molecule type" value="Genomic_DNA"/>
</dbReference>
<dbReference type="EC" id="4.2.2.29" evidence="7"/>
<evidence type="ECO:0000256" key="2">
    <source>
        <dbReference type="ARBA" id="ARBA00022692"/>
    </source>
</evidence>
<comment type="caution">
    <text evidence="9">The sequence shown here is derived from an EMBL/GenBank/DDBJ whole genome shotgun (WGS) entry which is preliminary data.</text>
</comment>
<sequence>MTNESSIDSPRRDSAPSPRRAARAAREKAESERSAAQAEQPTARPEDSAVQDHSAPARHGSATHHAPNPGDSAKVDDAQSVAAAKAAAEEAKAAEATEAAEKLRLEAAAGARADALDAAQRARTQSAQRARTEAIEAQRAAAERVRQTLRANAAPLRDRSRAARSAVSPDSSLETTSGSLNGGESRRSAANPAARRSQPRRASDAPFDQNADQHQSRYVVEPQTPQRAAPVAPAPIESQPTAAEQAPVEAPAKVTPPDAKATVAPAPKAVPAQKVVPAPKAAEAPAKATSPAPKAEPVAKPATEAPTKATPPAPKAAPAPTAPVDAPAKATPPAPEPKAAAEAPAKATPPVPKAQPAPQAAAVAPTKATEAAPKATEAPKSTEAAPAKATPPAAKAAPAPKPAAKPAAKAQAKPSQAAPQEAPAVKTAAEAPAKATPQAPKTATTTAKTPPPAATPAMPSTPPVPQKPQSTPATESEVAPEGGRDLTQDHVDAELAYVGAGSGDSQDSAGFTVPAATESQIDYVPHVNWEPTGDQSQGRENLFLMTSGIDRKARKERLRRRNWIISVVVLAFCAVIFGVVLFLGGIVERLNPSDFEGPGGTAVSFEVKPGQGPAAIANELVDKKIVASDKLFLESIQLVDAPSREIHPGTYELREEMPALDAATILIGEAAAKVSYVAIKENTRMGTVITDVATATGLSETELGVLVEDPSAFGLPKSVADLEGYLHPGEYRFPVDADAKTVLKTMVDTTLKTLTDAGITDPEQQYHVLKVASILQAEARPNDYATVAGALENRLREGNTETAGLLQVDSSVIYGLDRYTLHFTPKEKADAGNAYNTYVHPGLPPTPIGSPGSGAITAAAHPEANDFYYWVTVNANTGETKFAKTYAEHRVNQNEFRTWCAANTDVCK</sequence>
<keyword evidence="3 7" id="KW-1133">Transmembrane helix</keyword>
<organism evidence="9 10">
    <name type="scientific">Paeniglutamicibacter terrestris</name>
    <dbReference type="NCBI Taxonomy" id="2723403"/>
    <lineage>
        <taxon>Bacteria</taxon>
        <taxon>Bacillati</taxon>
        <taxon>Actinomycetota</taxon>
        <taxon>Actinomycetes</taxon>
        <taxon>Micrococcales</taxon>
        <taxon>Micrococcaceae</taxon>
        <taxon>Paeniglutamicibacter</taxon>
    </lineage>
</organism>
<dbReference type="Proteomes" id="UP000746595">
    <property type="component" value="Unassembled WGS sequence"/>
</dbReference>
<gene>
    <name evidence="7 9" type="primary">mltG</name>
    <name evidence="9" type="ORF">HED64_08985</name>
</gene>
<feature type="compositionally biased region" description="Low complexity" evidence="8">
    <location>
        <begin position="110"/>
        <end position="129"/>
    </location>
</feature>
<evidence type="ECO:0000256" key="3">
    <source>
        <dbReference type="ARBA" id="ARBA00022989"/>
    </source>
</evidence>
<proteinExistence type="inferred from homology"/>
<evidence type="ECO:0000256" key="7">
    <source>
        <dbReference type="HAMAP-Rule" id="MF_02065"/>
    </source>
</evidence>
<feature type="compositionally biased region" description="Pro residues" evidence="8">
    <location>
        <begin position="309"/>
        <end position="321"/>
    </location>
</feature>
<feature type="compositionally biased region" description="Basic and acidic residues" evidence="8">
    <location>
        <begin position="24"/>
        <end position="33"/>
    </location>
</feature>
<feature type="compositionally biased region" description="Low complexity" evidence="8">
    <location>
        <begin position="356"/>
        <end position="448"/>
    </location>
</feature>
<dbReference type="NCBIfam" id="TIGR00247">
    <property type="entry name" value="endolytic transglycosylase MltG"/>
    <property type="match status" value="1"/>
</dbReference>
<keyword evidence="5 7" id="KW-0456">Lyase</keyword>
<keyword evidence="2 7" id="KW-0812">Transmembrane</keyword>
<feature type="compositionally biased region" description="Low complexity" evidence="8">
    <location>
        <begin position="337"/>
        <end position="346"/>
    </location>
</feature>
<protein>
    <recommendedName>
        <fullName evidence="7">Endolytic murein transglycosylase</fullName>
        <ecNumber evidence="7">4.2.2.29</ecNumber>
    </recommendedName>
    <alternativeName>
        <fullName evidence="7">Peptidoglycan lytic transglycosylase</fullName>
    </alternativeName>
    <alternativeName>
        <fullName evidence="7">Peptidoglycan polymerization terminase</fullName>
    </alternativeName>
</protein>
<evidence type="ECO:0000256" key="8">
    <source>
        <dbReference type="SAM" id="MobiDB-lite"/>
    </source>
</evidence>
<feature type="transmembrane region" description="Helical" evidence="7">
    <location>
        <begin position="563"/>
        <end position="587"/>
    </location>
</feature>
<reference evidence="9 10" key="1">
    <citation type="submission" date="2020-04" db="EMBL/GenBank/DDBJ databases">
        <title>Paeniglutamicibacter sp. ANT13_2, a novel actinomycete isolated from sediment in Antarctica.</title>
        <authorList>
            <person name="Sakdapetsiri C."/>
            <person name="Pinyakong O."/>
        </authorList>
    </citation>
    <scope>NUCLEOTIDE SEQUENCE [LARGE SCALE GENOMIC DNA]</scope>
    <source>
        <strain evidence="9 10">ANT13_2</strain>
    </source>
</reference>
<keyword evidence="4 7" id="KW-0472">Membrane</keyword>
<evidence type="ECO:0000256" key="4">
    <source>
        <dbReference type="ARBA" id="ARBA00023136"/>
    </source>
</evidence>
<dbReference type="PANTHER" id="PTHR30518">
    <property type="entry name" value="ENDOLYTIC MUREIN TRANSGLYCOSYLASE"/>
    <property type="match status" value="1"/>
</dbReference>
<comment type="subcellular location">
    <subcellularLocation>
        <location evidence="7">Cell membrane</location>
        <topology evidence="7">Single-pass membrane protein</topology>
    </subcellularLocation>
</comment>